<evidence type="ECO:0000256" key="1">
    <source>
        <dbReference type="SAM" id="MobiDB-lite"/>
    </source>
</evidence>
<reference evidence="2 3" key="1">
    <citation type="submission" date="2015-11" db="EMBL/GenBank/DDBJ databases">
        <title>Genome-wide analysis reveals the secondary metabolome in Streptomyces kanasensis ZX01.</title>
        <authorList>
            <person name="Zhang G."/>
            <person name="Han L."/>
            <person name="Feng J."/>
            <person name="Zhang X."/>
        </authorList>
    </citation>
    <scope>NUCLEOTIDE SEQUENCE [LARGE SCALE GENOMIC DNA]</scope>
    <source>
        <strain evidence="2 3">ZX01</strain>
    </source>
</reference>
<sequence>MLGGCGCGYAHETALVPLNHGPPLAPEYRRATSAGPSHHPGGPVAPPGPGRRTTPGRTPNHPPAGGRATHR</sequence>
<dbReference type="EMBL" id="LNSV01000027">
    <property type="protein sequence ID" value="KUH38364.1"/>
    <property type="molecule type" value="Genomic_DNA"/>
</dbReference>
<accession>A0A100Y622</accession>
<feature type="region of interest" description="Disordered" evidence="1">
    <location>
        <begin position="16"/>
        <end position="71"/>
    </location>
</feature>
<dbReference type="AlphaFoldDB" id="A0A100Y622"/>
<keyword evidence="3" id="KW-1185">Reference proteome</keyword>
<evidence type="ECO:0000313" key="3">
    <source>
        <dbReference type="Proteomes" id="UP000054011"/>
    </source>
</evidence>
<name>A0A100Y622_9ACTN</name>
<dbReference type="Proteomes" id="UP000054011">
    <property type="component" value="Unassembled WGS sequence"/>
</dbReference>
<evidence type="ECO:0000313" key="2">
    <source>
        <dbReference type="EMBL" id="KUH38364.1"/>
    </source>
</evidence>
<comment type="caution">
    <text evidence="2">The sequence shown here is derived from an EMBL/GenBank/DDBJ whole genome shotgun (WGS) entry which is preliminary data.</text>
</comment>
<gene>
    <name evidence="2" type="ORF">ATE80_12915</name>
</gene>
<organism evidence="2 3">
    <name type="scientific">Streptomyces kanasensis</name>
    <dbReference type="NCBI Taxonomy" id="936756"/>
    <lineage>
        <taxon>Bacteria</taxon>
        <taxon>Bacillati</taxon>
        <taxon>Actinomycetota</taxon>
        <taxon>Actinomycetes</taxon>
        <taxon>Kitasatosporales</taxon>
        <taxon>Streptomycetaceae</taxon>
        <taxon>Streptomyces</taxon>
    </lineage>
</organism>
<proteinExistence type="predicted"/>
<protein>
    <submittedName>
        <fullName evidence="2">Uncharacterized protein</fullName>
    </submittedName>
</protein>
<feature type="compositionally biased region" description="Low complexity" evidence="1">
    <location>
        <begin position="50"/>
        <end position="59"/>
    </location>
</feature>